<evidence type="ECO:0000256" key="2">
    <source>
        <dbReference type="ARBA" id="ARBA00022475"/>
    </source>
</evidence>
<keyword evidence="9" id="KW-1185">Reference proteome</keyword>
<feature type="transmembrane region" description="Helical" evidence="6">
    <location>
        <begin position="321"/>
        <end position="339"/>
    </location>
</feature>
<keyword evidence="4 6" id="KW-1133">Transmembrane helix</keyword>
<keyword evidence="5 6" id="KW-0472">Membrane</keyword>
<dbReference type="SUPFAM" id="SSF103473">
    <property type="entry name" value="MFS general substrate transporter"/>
    <property type="match status" value="1"/>
</dbReference>
<dbReference type="Gene3D" id="1.20.1250.20">
    <property type="entry name" value="MFS general substrate transporter like domains"/>
    <property type="match status" value="1"/>
</dbReference>
<evidence type="ECO:0000313" key="9">
    <source>
        <dbReference type="Proteomes" id="UP000654345"/>
    </source>
</evidence>
<feature type="transmembrane region" description="Helical" evidence="6">
    <location>
        <begin position="116"/>
        <end position="135"/>
    </location>
</feature>
<comment type="subcellular location">
    <subcellularLocation>
        <location evidence="1">Cell membrane</location>
        <topology evidence="1">Multi-pass membrane protein</topology>
    </subcellularLocation>
</comment>
<dbReference type="Proteomes" id="UP000654345">
    <property type="component" value="Unassembled WGS sequence"/>
</dbReference>
<dbReference type="CDD" id="cd06173">
    <property type="entry name" value="MFS_MefA_like"/>
    <property type="match status" value="1"/>
</dbReference>
<feature type="transmembrane region" description="Helical" evidence="6">
    <location>
        <begin position="24"/>
        <end position="50"/>
    </location>
</feature>
<dbReference type="PANTHER" id="PTHR23513:SF6">
    <property type="entry name" value="MAJOR FACILITATOR SUPERFAMILY ASSOCIATED DOMAIN-CONTAINING PROTEIN"/>
    <property type="match status" value="1"/>
</dbReference>
<feature type="transmembrane region" description="Helical" evidence="6">
    <location>
        <begin position="359"/>
        <end position="382"/>
    </location>
</feature>
<gene>
    <name evidence="8" type="ORF">KSB_56600</name>
</gene>
<feature type="transmembrane region" description="Helical" evidence="6">
    <location>
        <begin position="235"/>
        <end position="257"/>
    </location>
</feature>
<feature type="transmembrane region" description="Helical" evidence="6">
    <location>
        <begin position="269"/>
        <end position="286"/>
    </location>
</feature>
<dbReference type="Pfam" id="PF07690">
    <property type="entry name" value="MFS_1"/>
    <property type="match status" value="1"/>
</dbReference>
<dbReference type="RefSeq" id="WP_201373607.1">
    <property type="nucleotide sequence ID" value="NZ_BNJG01000002.1"/>
</dbReference>
<evidence type="ECO:0000256" key="6">
    <source>
        <dbReference type="SAM" id="Phobius"/>
    </source>
</evidence>
<evidence type="ECO:0000256" key="5">
    <source>
        <dbReference type="ARBA" id="ARBA00023136"/>
    </source>
</evidence>
<evidence type="ECO:0000256" key="1">
    <source>
        <dbReference type="ARBA" id="ARBA00004651"/>
    </source>
</evidence>
<reference evidence="8 9" key="1">
    <citation type="journal article" date="2021" name="Int. J. Syst. Evol. Microbiol.">
        <title>Reticulibacter mediterranei gen. nov., sp. nov., within the new family Reticulibacteraceae fam. nov., and Ktedonospora formicarum gen. nov., sp. nov., Ktedonobacter robiniae sp. nov., Dictyobacter formicarum sp. nov. and Dictyobacter arantiisoli sp. nov., belonging to the class Ktedonobacteria.</title>
        <authorList>
            <person name="Yabe S."/>
            <person name="Zheng Y."/>
            <person name="Wang C.M."/>
            <person name="Sakai Y."/>
            <person name="Abe K."/>
            <person name="Yokota A."/>
            <person name="Donadio S."/>
            <person name="Cavaletti L."/>
            <person name="Monciardini P."/>
        </authorList>
    </citation>
    <scope>NUCLEOTIDE SEQUENCE [LARGE SCALE GENOMIC DNA]</scope>
    <source>
        <strain evidence="8 9">SOSP1-30</strain>
    </source>
</reference>
<dbReference type="InterPro" id="IPR036259">
    <property type="entry name" value="MFS_trans_sf"/>
</dbReference>
<evidence type="ECO:0000256" key="4">
    <source>
        <dbReference type="ARBA" id="ARBA00022989"/>
    </source>
</evidence>
<evidence type="ECO:0000259" key="7">
    <source>
        <dbReference type="PROSITE" id="PS50850"/>
    </source>
</evidence>
<proteinExistence type="predicted"/>
<comment type="caution">
    <text evidence="8">The sequence shown here is derived from an EMBL/GenBank/DDBJ whole genome shotgun (WGS) entry which is preliminary data.</text>
</comment>
<feature type="transmembrane region" description="Helical" evidence="6">
    <location>
        <begin position="183"/>
        <end position="204"/>
    </location>
</feature>
<feature type="transmembrane region" description="Helical" evidence="6">
    <location>
        <begin position="298"/>
        <end position="315"/>
    </location>
</feature>
<dbReference type="InterPro" id="IPR020846">
    <property type="entry name" value="MFS_dom"/>
</dbReference>
<dbReference type="InterPro" id="IPR011701">
    <property type="entry name" value="MFS"/>
</dbReference>
<evidence type="ECO:0000256" key="3">
    <source>
        <dbReference type="ARBA" id="ARBA00022692"/>
    </source>
</evidence>
<evidence type="ECO:0000313" key="8">
    <source>
        <dbReference type="EMBL" id="GHO57185.1"/>
    </source>
</evidence>
<dbReference type="PANTHER" id="PTHR23513">
    <property type="entry name" value="INTEGRAL MEMBRANE EFFLUX PROTEIN-RELATED"/>
    <property type="match status" value="1"/>
</dbReference>
<dbReference type="PROSITE" id="PS50850">
    <property type="entry name" value="MFS"/>
    <property type="match status" value="1"/>
</dbReference>
<keyword evidence="2" id="KW-1003">Cell membrane</keyword>
<feature type="transmembrane region" description="Helical" evidence="6">
    <location>
        <begin position="56"/>
        <end position="77"/>
    </location>
</feature>
<feature type="transmembrane region" description="Helical" evidence="6">
    <location>
        <begin position="388"/>
        <end position="408"/>
    </location>
</feature>
<feature type="transmembrane region" description="Helical" evidence="6">
    <location>
        <begin position="89"/>
        <end position="110"/>
    </location>
</feature>
<organism evidence="8 9">
    <name type="scientific">Ktedonobacter robiniae</name>
    <dbReference type="NCBI Taxonomy" id="2778365"/>
    <lineage>
        <taxon>Bacteria</taxon>
        <taxon>Bacillati</taxon>
        <taxon>Chloroflexota</taxon>
        <taxon>Ktedonobacteria</taxon>
        <taxon>Ktedonobacterales</taxon>
        <taxon>Ktedonobacteraceae</taxon>
        <taxon>Ktedonobacter</taxon>
    </lineage>
</organism>
<name>A0ABQ3UXT4_9CHLR</name>
<accession>A0ABQ3UXT4</accession>
<feature type="transmembrane region" description="Helical" evidence="6">
    <location>
        <begin position="156"/>
        <end position="177"/>
    </location>
</feature>
<protein>
    <submittedName>
        <fullName evidence="8">MFS transporter</fullName>
    </submittedName>
</protein>
<sequence length="417" mass="45558">METIQQHVDKPGTRPRPLWRNMHYLLLAGGQGISSLGTYTSNFAIPLLALAVTGSAAQAGLLIGIRSLVMNLLSLLAGALADRWNRKRLMVICEWGNSIVTGSIPLAWWLGHLTLIHLYIAATLQGALFVFYQMAESAALRRVVPRDQLASASGQNEVINSLGIMVGPLIGGLLYSLRPMLPFVLDTASFVISAISLLCIRINFHEEAIDVPAQNIVQDIKEGLNWLWHEPLVRFLGILTAGLMVPCAGYSLLMVVFAQSLHANTVETGYVFAAGGLGSVLGALLAAPLQKWLGFKRLIIWSAWIWAGFWLIYIIAPNPLILAAMNCVGYAIVPIYMVAQYSYRVARVPDRLQGRVNSVFRLVAFGGQPLGIAMTGVLLQYLGPITTIWITFVPQFVVALAATFNRALSQARPIEKE</sequence>
<dbReference type="EMBL" id="BNJG01000002">
    <property type="protein sequence ID" value="GHO57185.1"/>
    <property type="molecule type" value="Genomic_DNA"/>
</dbReference>
<feature type="domain" description="Major facilitator superfamily (MFS) profile" evidence="7">
    <location>
        <begin position="23"/>
        <end position="410"/>
    </location>
</feature>
<keyword evidence="3 6" id="KW-0812">Transmembrane</keyword>